<reference evidence="1" key="1">
    <citation type="submission" date="2023-07" db="EMBL/GenBank/DDBJ databases">
        <title>Black Yeasts Isolated from many extreme environments.</title>
        <authorList>
            <person name="Coleine C."/>
            <person name="Stajich J.E."/>
            <person name="Selbmann L."/>
        </authorList>
    </citation>
    <scope>NUCLEOTIDE SEQUENCE</scope>
    <source>
        <strain evidence="1">CCFEE 5485</strain>
    </source>
</reference>
<evidence type="ECO:0000313" key="2">
    <source>
        <dbReference type="Proteomes" id="UP001274830"/>
    </source>
</evidence>
<keyword evidence="2" id="KW-1185">Reference proteome</keyword>
<sequence>MDYKLGFLDLPTEVRQVILQHALKQTGRDAYDQPLFAVHTIVRAEALEAFYKANTFLWIIDHCGTLFRSDPVGYPGMGTQPEWWQPNHESETATTYGVTVAVPWLYPDLKKHLRHLQINITLPSISIREEAEATETWSRLRVTIRQLIEALDHGRTLDTLGILFTASRHFNGRVPLMSQQLEILELLAEFQVRHRVSVSTRLDFKEAAQSVRSLNLEKRMVAHHT</sequence>
<evidence type="ECO:0000313" key="1">
    <source>
        <dbReference type="EMBL" id="KAK3672688.1"/>
    </source>
</evidence>
<organism evidence="1 2">
    <name type="scientific">Recurvomyces mirabilis</name>
    <dbReference type="NCBI Taxonomy" id="574656"/>
    <lineage>
        <taxon>Eukaryota</taxon>
        <taxon>Fungi</taxon>
        <taxon>Dikarya</taxon>
        <taxon>Ascomycota</taxon>
        <taxon>Pezizomycotina</taxon>
        <taxon>Dothideomycetes</taxon>
        <taxon>Dothideomycetidae</taxon>
        <taxon>Mycosphaerellales</taxon>
        <taxon>Teratosphaeriaceae</taxon>
        <taxon>Recurvomyces</taxon>
    </lineage>
</organism>
<name>A0AAE0TVF3_9PEZI</name>
<protein>
    <submittedName>
        <fullName evidence="1">Uncharacterized protein</fullName>
    </submittedName>
</protein>
<proteinExistence type="predicted"/>
<dbReference type="AlphaFoldDB" id="A0AAE0TVF3"/>
<dbReference type="EMBL" id="JAUTXT010000031">
    <property type="protein sequence ID" value="KAK3672688.1"/>
    <property type="molecule type" value="Genomic_DNA"/>
</dbReference>
<comment type="caution">
    <text evidence="1">The sequence shown here is derived from an EMBL/GenBank/DDBJ whole genome shotgun (WGS) entry which is preliminary data.</text>
</comment>
<accession>A0AAE0TVF3</accession>
<gene>
    <name evidence="1" type="ORF">LTR78_007500</name>
</gene>
<dbReference type="Proteomes" id="UP001274830">
    <property type="component" value="Unassembled WGS sequence"/>
</dbReference>